<dbReference type="Gene3D" id="1.25.40.340">
    <property type="match status" value="1"/>
</dbReference>
<evidence type="ECO:0000256" key="2">
    <source>
        <dbReference type="ARBA" id="ARBA00022741"/>
    </source>
</evidence>
<keyword evidence="2" id="KW-0547">Nucleotide-binding</keyword>
<sequence length="544" mass="56900">MRIKDTMKRFYNHRDTLVTEAIDGLLRSSAGSHLCRLSGHDNIHVVLRRDWDRSKVAIVSGGGSGHEPAHAGFVGKGMLTAAVCGALFASPNVDAILAAILEVTGDAGCLLIVKNYTGDRLNFGLATEQARALGKNVELVIVADDIALGQGVHARGIAGTVLVQKIAGHAADAGASLADVKQVALDAIKATASIGLALTDVNVYDPQHETRLDDHEAELGLGIHGEPGAERIGVEKLDALAARAADTLTEHLTDEKQAVMVNMLGAVPVLEAQAIVDALARTSLAERTAFIIGPAPLMTSLDMYGFSLSAIPAKAPVIEALTSPVEPWAWPGIAAFKDIQTKPTPTLPETFAFEASSHSLLEKFIREGAKILVENEKDLNALDALIGDGDAGSTFAEAARVILKDIDRLPLTSPQQLCATIGRLLARNAGGSSGVLLSIMFSTAGQQDNWRSGLEAGLQRMHSYGGASPGDRTMLDALFPAIAALQTGSLHDAAVAAREGADATRTMPARAGRAAYVPPAQLKNIPDPGAEAIARLLEGLAKLS</sequence>
<accession>A0ABQ0ISN0</accession>
<feature type="domain" description="DhaK" evidence="6">
    <location>
        <begin position="13"/>
        <end position="330"/>
    </location>
</feature>
<dbReference type="PANTHER" id="PTHR28629:SF4">
    <property type="entry name" value="TRIOKINASE_FMN CYCLASE"/>
    <property type="match status" value="1"/>
</dbReference>
<evidence type="ECO:0000313" key="8">
    <source>
        <dbReference type="Proteomes" id="UP000018209"/>
    </source>
</evidence>
<keyword evidence="3 7" id="KW-0418">Kinase</keyword>
<keyword evidence="1" id="KW-0808">Transferase</keyword>
<dbReference type="SMART" id="SM01120">
    <property type="entry name" value="Dak2"/>
    <property type="match status" value="1"/>
</dbReference>
<dbReference type="Gene3D" id="3.30.1180.20">
    <property type="entry name" value="Dihydroxyacetone kinase, domain 2"/>
    <property type="match status" value="1"/>
</dbReference>
<dbReference type="Proteomes" id="UP000018209">
    <property type="component" value="Unassembled WGS sequence"/>
</dbReference>
<dbReference type="SUPFAM" id="SSF82549">
    <property type="entry name" value="DAK1/DegV-like"/>
    <property type="match status" value="1"/>
</dbReference>
<dbReference type="InterPro" id="IPR004007">
    <property type="entry name" value="DhaL_dom"/>
</dbReference>
<comment type="caution">
    <text evidence="7">The sequence shown here is derived from an EMBL/GenBank/DDBJ whole genome shotgun (WGS) entry which is preliminary data.</text>
</comment>
<evidence type="ECO:0000259" key="5">
    <source>
        <dbReference type="PROSITE" id="PS51480"/>
    </source>
</evidence>
<keyword evidence="8" id="KW-1185">Reference proteome</keyword>
<organism evidence="7 8">
    <name type="scientific">Gluconobacter thailandicus NBRC 3257</name>
    <dbReference type="NCBI Taxonomy" id="1381097"/>
    <lineage>
        <taxon>Bacteria</taxon>
        <taxon>Pseudomonadati</taxon>
        <taxon>Pseudomonadota</taxon>
        <taxon>Alphaproteobacteria</taxon>
        <taxon>Acetobacterales</taxon>
        <taxon>Acetobacteraceae</taxon>
        <taxon>Gluconobacter</taxon>
    </lineage>
</organism>
<dbReference type="InterPro" id="IPR050861">
    <property type="entry name" value="Dihydroxyacetone_Kinase"/>
</dbReference>
<evidence type="ECO:0000256" key="1">
    <source>
        <dbReference type="ARBA" id="ARBA00022679"/>
    </source>
</evidence>
<name>A0ABQ0ISN0_GLUTH</name>
<gene>
    <name evidence="7" type="ORF">NBRC3257_0210</name>
</gene>
<protein>
    <submittedName>
        <fullName evidence="7">Dihydroxyacetone kinase</fullName>
    </submittedName>
</protein>
<dbReference type="GO" id="GO:0016301">
    <property type="term" value="F:kinase activity"/>
    <property type="evidence" value="ECO:0007669"/>
    <property type="project" value="UniProtKB-KW"/>
</dbReference>
<dbReference type="InterPro" id="IPR004006">
    <property type="entry name" value="DhaK_dom"/>
</dbReference>
<dbReference type="EMBL" id="BASM01000001">
    <property type="protein sequence ID" value="GAD25211.1"/>
    <property type="molecule type" value="Genomic_DNA"/>
</dbReference>
<reference evidence="7 8" key="1">
    <citation type="submission" date="2013-08" db="EMBL/GenBank/DDBJ databases">
        <title>Gluconobacter thailandicus NBRC 3257 whole genome sequence.</title>
        <authorList>
            <person name="Matsutani M."/>
            <person name="Yakushi T."/>
            <person name="Matsushita K."/>
        </authorList>
    </citation>
    <scope>NUCLEOTIDE SEQUENCE [LARGE SCALE GENOMIC DNA]</scope>
    <source>
        <strain evidence="7 8">NBRC 3257</strain>
    </source>
</reference>
<dbReference type="Gene3D" id="3.40.50.10440">
    <property type="entry name" value="Dihydroxyacetone kinase, domain 1"/>
    <property type="match status" value="1"/>
</dbReference>
<dbReference type="PROSITE" id="PS51480">
    <property type="entry name" value="DHAL"/>
    <property type="match status" value="1"/>
</dbReference>
<dbReference type="Pfam" id="PF02734">
    <property type="entry name" value="Dak2"/>
    <property type="match status" value="1"/>
</dbReference>
<evidence type="ECO:0000256" key="3">
    <source>
        <dbReference type="ARBA" id="ARBA00022777"/>
    </source>
</evidence>
<evidence type="ECO:0000313" key="7">
    <source>
        <dbReference type="EMBL" id="GAD25211.1"/>
    </source>
</evidence>
<dbReference type="PROSITE" id="PS51481">
    <property type="entry name" value="DHAK"/>
    <property type="match status" value="1"/>
</dbReference>
<proteinExistence type="predicted"/>
<feature type="domain" description="DhaL" evidence="5">
    <location>
        <begin position="359"/>
        <end position="542"/>
    </location>
</feature>
<dbReference type="Pfam" id="PF02733">
    <property type="entry name" value="Dak1"/>
    <property type="match status" value="1"/>
</dbReference>
<dbReference type="PANTHER" id="PTHR28629">
    <property type="entry name" value="TRIOKINASE/FMN CYCLASE"/>
    <property type="match status" value="1"/>
</dbReference>
<keyword evidence="4" id="KW-0067">ATP-binding</keyword>
<evidence type="ECO:0000259" key="6">
    <source>
        <dbReference type="PROSITE" id="PS51481"/>
    </source>
</evidence>
<evidence type="ECO:0000256" key="4">
    <source>
        <dbReference type="ARBA" id="ARBA00022840"/>
    </source>
</evidence>
<dbReference type="SUPFAM" id="SSF101473">
    <property type="entry name" value="DhaL-like"/>
    <property type="match status" value="1"/>
</dbReference>
<dbReference type="InterPro" id="IPR036117">
    <property type="entry name" value="DhaL_dom_sf"/>
</dbReference>